<keyword evidence="5" id="KW-0521">NADP</keyword>
<evidence type="ECO:0000256" key="4">
    <source>
        <dbReference type="ARBA" id="ARBA00022824"/>
    </source>
</evidence>
<gene>
    <name evidence="14" type="primary">TSC10</name>
    <name evidence="14" type="ORF">TWF191_000206</name>
</gene>
<accession>A0A7C8UZ01</accession>
<comment type="pathway">
    <text evidence="2">Lipid metabolism; sphingolipid metabolism.</text>
</comment>
<evidence type="ECO:0000256" key="11">
    <source>
        <dbReference type="ARBA" id="ARBA00048930"/>
    </source>
</evidence>
<evidence type="ECO:0000256" key="10">
    <source>
        <dbReference type="ARBA" id="ARBA00044737"/>
    </source>
</evidence>
<keyword evidence="13" id="KW-0472">Membrane</keyword>
<feature type="transmembrane region" description="Helical" evidence="13">
    <location>
        <begin position="15"/>
        <end position="37"/>
    </location>
</feature>
<dbReference type="InterPro" id="IPR002347">
    <property type="entry name" value="SDR_fam"/>
</dbReference>
<evidence type="ECO:0000256" key="6">
    <source>
        <dbReference type="ARBA" id="ARBA00022919"/>
    </source>
</evidence>
<dbReference type="Proteomes" id="UP000483672">
    <property type="component" value="Unassembled WGS sequence"/>
</dbReference>
<dbReference type="Gene3D" id="3.40.50.720">
    <property type="entry name" value="NAD(P)-binding Rossmann-like Domain"/>
    <property type="match status" value="1"/>
</dbReference>
<keyword evidence="8" id="KW-0443">Lipid metabolism</keyword>
<evidence type="ECO:0000256" key="2">
    <source>
        <dbReference type="ARBA" id="ARBA00004760"/>
    </source>
</evidence>
<dbReference type="PRINTS" id="PR00081">
    <property type="entry name" value="GDHRDH"/>
</dbReference>
<dbReference type="PANTHER" id="PTHR43550:SF3">
    <property type="entry name" value="3-KETODIHYDROSPHINGOSINE REDUCTASE"/>
    <property type="match status" value="1"/>
</dbReference>
<dbReference type="InterPro" id="IPR036291">
    <property type="entry name" value="NAD(P)-bd_dom_sf"/>
</dbReference>
<dbReference type="PANTHER" id="PTHR43550">
    <property type="entry name" value="3-KETODIHYDROSPHINGOSINE REDUCTASE"/>
    <property type="match status" value="1"/>
</dbReference>
<sequence>MFGVSVPFGANKSPVVIGLTTVAALIVTTSLTMGFFAKNQMPVAGRNIIITGASQGMGKAVAILLASLGANVAIVARDLTKLAAAAAEIQAVMDANASKYPDQKLAVISADLSEVEGAQRAVAEAEAQIGETEILWCCAGGANPGFFRDYKPADLEWAMKTNYWSAVYIAHNVIQLMTSRPPPTQKYPTNGNHQRKIIFTSSLVAFCPLVGYSSYSGPKAALRALTDTLRQECLLYDIDVHCCCPGSILSPGLENENLTKPGILKEIEAEDDTPQTSEDVAKYCLEELQRGQTLPVSSFLARAARSAMVGPTPRVGFLFETLLSWACAIVYIFVRRGHDGIVLRERKAKGLPWENKQV</sequence>
<dbReference type="EMBL" id="WIPF01000001">
    <property type="protein sequence ID" value="KAF3232435.1"/>
    <property type="molecule type" value="Genomic_DNA"/>
</dbReference>
<feature type="coiled-coil region" evidence="12">
    <location>
        <begin position="108"/>
        <end position="135"/>
    </location>
</feature>
<evidence type="ECO:0000256" key="8">
    <source>
        <dbReference type="ARBA" id="ARBA00023098"/>
    </source>
</evidence>
<keyword evidence="12" id="KW-0175">Coiled coil</keyword>
<keyword evidence="13" id="KW-0812">Transmembrane</keyword>
<evidence type="ECO:0000256" key="7">
    <source>
        <dbReference type="ARBA" id="ARBA00023002"/>
    </source>
</evidence>
<evidence type="ECO:0000256" key="13">
    <source>
        <dbReference type="SAM" id="Phobius"/>
    </source>
</evidence>
<comment type="caution">
    <text evidence="14">The sequence shown here is derived from an EMBL/GenBank/DDBJ whole genome shotgun (WGS) entry which is preliminary data.</text>
</comment>
<dbReference type="SUPFAM" id="SSF51735">
    <property type="entry name" value="NAD(P)-binding Rossmann-fold domains"/>
    <property type="match status" value="1"/>
</dbReference>
<dbReference type="GO" id="GO:0006666">
    <property type="term" value="P:3-keto-sphinganine metabolic process"/>
    <property type="evidence" value="ECO:0007669"/>
    <property type="project" value="InterPro"/>
</dbReference>
<evidence type="ECO:0000256" key="1">
    <source>
        <dbReference type="ARBA" id="ARBA00004240"/>
    </source>
</evidence>
<evidence type="ECO:0000313" key="14">
    <source>
        <dbReference type="EMBL" id="KAF3232435.1"/>
    </source>
</evidence>
<dbReference type="EC" id="1.1.1.102" evidence="9"/>
<protein>
    <recommendedName>
        <fullName evidence="9">3-dehydrosphinganine reductase</fullName>
        <ecNumber evidence="9">1.1.1.102</ecNumber>
    </recommendedName>
</protein>
<dbReference type="AlphaFoldDB" id="A0A7C8UZ01"/>
<comment type="function">
    <text evidence="10">Catalyzes the reduction of 3'-oxosphinganine (3-ketodihydrosphingosine/KDS) to sphinganine (dihydrosphingosine/DHS), the second step of de novo sphingolipid biosynthesis.</text>
</comment>
<reference evidence="14 15" key="1">
    <citation type="submission" date="2019-06" db="EMBL/GenBank/DDBJ databases">
        <authorList>
            <person name="Palmer J.M."/>
        </authorList>
    </citation>
    <scope>NUCLEOTIDE SEQUENCE [LARGE SCALE GENOMIC DNA]</scope>
    <source>
        <strain evidence="14 15">TWF191</strain>
    </source>
</reference>
<dbReference type="CDD" id="cd08939">
    <property type="entry name" value="KDSR-like_SDR_c"/>
    <property type="match status" value="1"/>
</dbReference>
<dbReference type="GO" id="GO:0030148">
    <property type="term" value="P:sphingolipid biosynthetic process"/>
    <property type="evidence" value="ECO:0007669"/>
    <property type="project" value="InterPro"/>
</dbReference>
<comment type="pathway">
    <text evidence="3">Sphingolipid metabolism.</text>
</comment>
<keyword evidence="4" id="KW-0256">Endoplasmic reticulum</keyword>
<dbReference type="GO" id="GO:0047560">
    <property type="term" value="F:3-dehydrosphinganine reductase activity"/>
    <property type="evidence" value="ECO:0007669"/>
    <property type="project" value="UniProtKB-EC"/>
</dbReference>
<evidence type="ECO:0000256" key="9">
    <source>
        <dbReference type="ARBA" id="ARBA00026112"/>
    </source>
</evidence>
<evidence type="ECO:0000256" key="5">
    <source>
        <dbReference type="ARBA" id="ARBA00022857"/>
    </source>
</evidence>
<proteinExistence type="predicted"/>
<name>A0A7C8UZ01_ORBOL</name>
<feature type="transmembrane region" description="Helical" evidence="13">
    <location>
        <begin position="315"/>
        <end position="334"/>
    </location>
</feature>
<keyword evidence="7" id="KW-0560">Oxidoreductase</keyword>
<evidence type="ECO:0000256" key="12">
    <source>
        <dbReference type="SAM" id="Coils"/>
    </source>
</evidence>
<comment type="subcellular location">
    <subcellularLocation>
        <location evidence="1">Endoplasmic reticulum</location>
    </subcellularLocation>
</comment>
<organism evidence="14 15">
    <name type="scientific">Orbilia oligospora</name>
    <name type="common">Nematode-trapping fungus</name>
    <name type="synonym">Arthrobotrys oligospora</name>
    <dbReference type="NCBI Taxonomy" id="2813651"/>
    <lineage>
        <taxon>Eukaryota</taxon>
        <taxon>Fungi</taxon>
        <taxon>Dikarya</taxon>
        <taxon>Ascomycota</taxon>
        <taxon>Pezizomycotina</taxon>
        <taxon>Orbiliomycetes</taxon>
        <taxon>Orbiliales</taxon>
        <taxon>Orbiliaceae</taxon>
        <taxon>Orbilia</taxon>
    </lineage>
</organism>
<evidence type="ECO:0000313" key="15">
    <source>
        <dbReference type="Proteomes" id="UP000483672"/>
    </source>
</evidence>
<keyword evidence="13" id="KW-1133">Transmembrane helix</keyword>
<keyword evidence="6" id="KW-0746">Sphingolipid metabolism</keyword>
<evidence type="ECO:0000256" key="3">
    <source>
        <dbReference type="ARBA" id="ARBA00004991"/>
    </source>
</evidence>
<dbReference type="InterPro" id="IPR045022">
    <property type="entry name" value="KDSR-like"/>
</dbReference>
<dbReference type="Pfam" id="PF00106">
    <property type="entry name" value="adh_short"/>
    <property type="match status" value="1"/>
</dbReference>
<comment type="catalytic activity">
    <reaction evidence="11">
        <text>sphinganine + NADP(+) = 3-oxosphinganine + NADPH + H(+)</text>
        <dbReference type="Rhea" id="RHEA:22640"/>
        <dbReference type="ChEBI" id="CHEBI:15378"/>
        <dbReference type="ChEBI" id="CHEBI:57783"/>
        <dbReference type="ChEBI" id="CHEBI:57817"/>
        <dbReference type="ChEBI" id="CHEBI:58299"/>
        <dbReference type="ChEBI" id="CHEBI:58349"/>
        <dbReference type="EC" id="1.1.1.102"/>
    </reaction>
    <physiologicalReaction direction="right-to-left" evidence="11">
        <dbReference type="Rhea" id="RHEA:22642"/>
    </physiologicalReaction>
</comment>
<dbReference type="GO" id="GO:0005789">
    <property type="term" value="C:endoplasmic reticulum membrane"/>
    <property type="evidence" value="ECO:0007669"/>
    <property type="project" value="TreeGrafter"/>
</dbReference>